<dbReference type="AlphaFoldDB" id="A0A7I9VSH4"/>
<dbReference type="Pfam" id="PF02861">
    <property type="entry name" value="Clp_N"/>
    <property type="match status" value="1"/>
</dbReference>
<sequence>MAETARGDVEGLCDICHRRPAAVRVAVSQNGRRQTLKVCDDDYARLQAQARGSSPFESLFGGSLFGDDVFGDFFGGDGVEGGDEADVDRGRGRARTRPRGRAADREAVDLADYLSQQGEEILQQAARTAVDWGARDVDSEHLLHVLADNDVVQAVLARFKLSPQDLKRQVEELRPRRQGKAPEGREQVGVSPRVKAALEAAFRASRDLGHSYVAG</sequence>
<evidence type="ECO:0000256" key="2">
    <source>
        <dbReference type="SAM" id="MobiDB-lite"/>
    </source>
</evidence>
<feature type="domain" description="Clp R" evidence="3">
    <location>
        <begin position="111"/>
        <end position="215"/>
    </location>
</feature>
<dbReference type="Gene3D" id="1.10.1780.10">
    <property type="entry name" value="Clp, N-terminal domain"/>
    <property type="match status" value="1"/>
</dbReference>
<evidence type="ECO:0000313" key="5">
    <source>
        <dbReference type="Proteomes" id="UP000503640"/>
    </source>
</evidence>
<organism evidence="4 5">
    <name type="scientific">Anaeromyxobacter diazotrophicus</name>
    <dbReference type="NCBI Taxonomy" id="2590199"/>
    <lineage>
        <taxon>Bacteria</taxon>
        <taxon>Pseudomonadati</taxon>
        <taxon>Myxococcota</taxon>
        <taxon>Myxococcia</taxon>
        <taxon>Myxococcales</taxon>
        <taxon>Cystobacterineae</taxon>
        <taxon>Anaeromyxobacteraceae</taxon>
        <taxon>Anaeromyxobacter</taxon>
    </lineage>
</organism>
<protein>
    <recommendedName>
        <fullName evidence="3">Clp R domain-containing protein</fullName>
    </recommendedName>
</protein>
<dbReference type="InterPro" id="IPR004176">
    <property type="entry name" value="Clp_R_N"/>
</dbReference>
<accession>A0A7I9VSH4</accession>
<keyword evidence="1" id="KW-0677">Repeat</keyword>
<dbReference type="InterPro" id="IPR036628">
    <property type="entry name" value="Clp_N_dom_sf"/>
</dbReference>
<evidence type="ECO:0000256" key="1">
    <source>
        <dbReference type="PROSITE-ProRule" id="PRU01251"/>
    </source>
</evidence>
<evidence type="ECO:0000313" key="4">
    <source>
        <dbReference type="EMBL" id="GEJ59251.1"/>
    </source>
</evidence>
<reference evidence="5" key="1">
    <citation type="journal article" date="2020" name="Appl. Environ. Microbiol.">
        <title>Diazotrophic Anaeromyxobacter Isolates from Soils.</title>
        <authorList>
            <person name="Masuda Y."/>
            <person name="Yamanaka H."/>
            <person name="Xu Z.X."/>
            <person name="Shiratori Y."/>
            <person name="Aono T."/>
            <person name="Amachi S."/>
            <person name="Senoo K."/>
            <person name="Itoh H."/>
        </authorList>
    </citation>
    <scope>NUCLEOTIDE SEQUENCE [LARGE SCALE GENOMIC DNA]</scope>
    <source>
        <strain evidence="5">R267</strain>
    </source>
</reference>
<dbReference type="SUPFAM" id="SSF81923">
    <property type="entry name" value="Double Clp-N motif"/>
    <property type="match status" value="1"/>
</dbReference>
<evidence type="ECO:0000259" key="3">
    <source>
        <dbReference type="PROSITE" id="PS51903"/>
    </source>
</evidence>
<name>A0A7I9VSH4_9BACT</name>
<keyword evidence="5" id="KW-1185">Reference proteome</keyword>
<comment type="caution">
    <text evidence="4">The sequence shown here is derived from an EMBL/GenBank/DDBJ whole genome shotgun (WGS) entry which is preliminary data.</text>
</comment>
<dbReference type="Proteomes" id="UP000503640">
    <property type="component" value="Unassembled WGS sequence"/>
</dbReference>
<proteinExistence type="predicted"/>
<feature type="region of interest" description="Disordered" evidence="2">
    <location>
        <begin position="81"/>
        <end position="102"/>
    </location>
</feature>
<dbReference type="PROSITE" id="PS51903">
    <property type="entry name" value="CLP_R"/>
    <property type="match status" value="1"/>
</dbReference>
<dbReference type="EMBL" id="BJTG01000012">
    <property type="protein sequence ID" value="GEJ59251.1"/>
    <property type="molecule type" value="Genomic_DNA"/>
</dbReference>
<gene>
    <name evidence="4" type="ORF">AMYX_39920</name>
</gene>
<dbReference type="RefSeq" id="WP_176068563.1">
    <property type="nucleotide sequence ID" value="NZ_BJTG01000012.1"/>
</dbReference>